<organism evidence="1 2">
    <name type="scientific">Flaviaesturariibacter amylovorans</name>
    <dbReference type="NCBI Taxonomy" id="1084520"/>
    <lineage>
        <taxon>Bacteria</taxon>
        <taxon>Pseudomonadati</taxon>
        <taxon>Bacteroidota</taxon>
        <taxon>Chitinophagia</taxon>
        <taxon>Chitinophagales</taxon>
        <taxon>Chitinophagaceae</taxon>
        <taxon>Flaviaestuariibacter</taxon>
    </lineage>
</organism>
<dbReference type="PANTHER" id="PTHR32305:SF15">
    <property type="entry name" value="PROTEIN RHSA-RELATED"/>
    <property type="match status" value="1"/>
</dbReference>
<protein>
    <recommendedName>
        <fullName evidence="3">RHS repeat-associated core domain-containing protein</fullName>
    </recommendedName>
</protein>
<evidence type="ECO:0000313" key="2">
    <source>
        <dbReference type="Proteomes" id="UP001501725"/>
    </source>
</evidence>
<dbReference type="NCBIfam" id="TIGR03696">
    <property type="entry name" value="Rhs_assc_core"/>
    <property type="match status" value="1"/>
</dbReference>
<dbReference type="Proteomes" id="UP001501725">
    <property type="component" value="Unassembled WGS sequence"/>
</dbReference>
<evidence type="ECO:0008006" key="3">
    <source>
        <dbReference type="Google" id="ProtNLM"/>
    </source>
</evidence>
<sequence length="382" mass="42660">MERVALGIDGTRDQNILQFAIANDYYPFGMQMPGRKFATESSYRYGFNGKEHDPETGTQDYGLRIYNPSLARFLSVDPLSNAYPHYTPYSYAGNKPIKYIDIDGAEEGRHWYDYDFRDFMNWMQKPDNPLKTDGFAHKAASGFNRDFNPLNNLLIITTGYDGASSDYPRMSRGDAAVSLTTQLILHKTISISTAPTAQVGMERQVARAVSNKIVPGGEKVAAAKAAQTEVQASPQVIHNNVLRQISDKLFGSLYGTTRGTQLERVLATTRYSEWIDLNLVVKKNIKLIDFLAGNRAASLKTFDAATFKLSDYRRIVDDLSEAAANGGLEGVKFSKVNLDIMFKNDEVINTFKQSINKLIDYGHSQGVRVNVFTDPVRKASVQ</sequence>
<reference evidence="2" key="1">
    <citation type="journal article" date="2019" name="Int. J. Syst. Evol. Microbiol.">
        <title>The Global Catalogue of Microorganisms (GCM) 10K type strain sequencing project: providing services to taxonomists for standard genome sequencing and annotation.</title>
        <authorList>
            <consortium name="The Broad Institute Genomics Platform"/>
            <consortium name="The Broad Institute Genome Sequencing Center for Infectious Disease"/>
            <person name="Wu L."/>
            <person name="Ma J."/>
        </authorList>
    </citation>
    <scope>NUCLEOTIDE SEQUENCE [LARGE SCALE GENOMIC DNA]</scope>
    <source>
        <strain evidence="2">JCM 17919</strain>
    </source>
</reference>
<keyword evidence="2" id="KW-1185">Reference proteome</keyword>
<dbReference type="EMBL" id="BAABGY010000002">
    <property type="protein sequence ID" value="GAA4321079.1"/>
    <property type="molecule type" value="Genomic_DNA"/>
</dbReference>
<dbReference type="InterPro" id="IPR050708">
    <property type="entry name" value="T6SS_VgrG/RHS"/>
</dbReference>
<dbReference type="InterPro" id="IPR022385">
    <property type="entry name" value="Rhs_assc_core"/>
</dbReference>
<accession>A0ABP8GBS2</accession>
<dbReference type="PANTHER" id="PTHR32305">
    <property type="match status" value="1"/>
</dbReference>
<gene>
    <name evidence="1" type="ORF">GCM10023184_06620</name>
</gene>
<name>A0ABP8GBS2_9BACT</name>
<dbReference type="RefSeq" id="WP_345253359.1">
    <property type="nucleotide sequence ID" value="NZ_BAABGY010000002.1"/>
</dbReference>
<comment type="caution">
    <text evidence="1">The sequence shown here is derived from an EMBL/GenBank/DDBJ whole genome shotgun (WGS) entry which is preliminary data.</text>
</comment>
<dbReference type="Gene3D" id="2.180.10.10">
    <property type="entry name" value="RHS repeat-associated core"/>
    <property type="match status" value="1"/>
</dbReference>
<evidence type="ECO:0000313" key="1">
    <source>
        <dbReference type="EMBL" id="GAA4321079.1"/>
    </source>
</evidence>
<proteinExistence type="predicted"/>